<dbReference type="PANTHER" id="PTHR34823">
    <property type="entry name" value="GLCNAC-BINDING PROTEIN A"/>
    <property type="match status" value="1"/>
</dbReference>
<proteinExistence type="predicted"/>
<evidence type="ECO:0000313" key="5">
    <source>
        <dbReference type="EMBL" id="KMT59203.1"/>
    </source>
</evidence>
<gene>
    <name evidence="5" type="ORF">X560_1744</name>
</gene>
<accession>A0A0J8GEJ6</accession>
<evidence type="ECO:0000259" key="4">
    <source>
        <dbReference type="Pfam" id="PF03067"/>
    </source>
</evidence>
<keyword evidence="6" id="KW-1185">Reference proteome</keyword>
<dbReference type="Gene3D" id="2.70.50.50">
    <property type="entry name" value="chitin-binding protein cbp21"/>
    <property type="match status" value="1"/>
</dbReference>
<feature type="signal peptide" evidence="3">
    <location>
        <begin position="1"/>
        <end position="28"/>
    </location>
</feature>
<dbReference type="InterPro" id="IPR014756">
    <property type="entry name" value="Ig_E-set"/>
</dbReference>
<feature type="domain" description="Chitin-binding type-4" evidence="4">
    <location>
        <begin position="29"/>
        <end position="190"/>
    </location>
</feature>
<dbReference type="AlphaFoldDB" id="A0A0J8GEJ6"/>
<feature type="chain" id="PRO_5005298206" evidence="3">
    <location>
        <begin position="29"/>
        <end position="212"/>
    </location>
</feature>
<feature type="region of interest" description="Disordered" evidence="2">
    <location>
        <begin position="59"/>
        <end position="81"/>
    </location>
</feature>
<dbReference type="PATRIC" id="fig|1430899.3.peg.1781"/>
<feature type="compositionally biased region" description="Polar residues" evidence="2">
    <location>
        <begin position="59"/>
        <end position="68"/>
    </location>
</feature>
<dbReference type="SUPFAM" id="SSF81296">
    <property type="entry name" value="E set domains"/>
    <property type="match status" value="1"/>
</dbReference>
<dbReference type="CDD" id="cd21177">
    <property type="entry name" value="LPMO_AA10"/>
    <property type="match status" value="1"/>
</dbReference>
<evidence type="ECO:0000313" key="6">
    <source>
        <dbReference type="Proteomes" id="UP000052258"/>
    </source>
</evidence>
<dbReference type="InterPro" id="IPR004302">
    <property type="entry name" value="Cellulose/chitin-bd_N"/>
</dbReference>
<evidence type="ECO:0000256" key="3">
    <source>
        <dbReference type="SAM" id="SignalP"/>
    </source>
</evidence>
<dbReference type="PANTHER" id="PTHR34823:SF1">
    <property type="entry name" value="CHITIN-BINDING TYPE-4 DOMAIN-CONTAINING PROTEIN"/>
    <property type="match status" value="1"/>
</dbReference>
<dbReference type="Pfam" id="PF03067">
    <property type="entry name" value="LPMO_10"/>
    <property type="match status" value="1"/>
</dbReference>
<evidence type="ECO:0000256" key="1">
    <source>
        <dbReference type="ARBA" id="ARBA00022729"/>
    </source>
</evidence>
<dbReference type="RefSeq" id="WP_007475873.1">
    <property type="nucleotide sequence ID" value="NZ_KQ130616.1"/>
</dbReference>
<evidence type="ECO:0000256" key="2">
    <source>
        <dbReference type="SAM" id="MobiDB-lite"/>
    </source>
</evidence>
<keyword evidence="1 3" id="KW-0732">Signal</keyword>
<dbReference type="EMBL" id="AZHO01000021">
    <property type="protein sequence ID" value="KMT59203.1"/>
    <property type="molecule type" value="Genomic_DNA"/>
</dbReference>
<dbReference type="Proteomes" id="UP000052258">
    <property type="component" value="Unassembled WGS sequence"/>
</dbReference>
<reference evidence="5 6" key="1">
    <citation type="journal article" date="2015" name="Genome Biol. Evol.">
        <title>Comparative Genomics of Listeria Sensu Lato: Genus-Wide Differences in Evolutionary Dynamics and the Progressive Gain of Complex, Potentially Pathogenicity-Related Traits through Lateral Gene Transfer.</title>
        <authorList>
            <person name="Chiara M."/>
            <person name="Caruso M."/>
            <person name="D'Erchia A.M."/>
            <person name="Manzari C."/>
            <person name="Fraccalvieri R."/>
            <person name="Goffredo E."/>
            <person name="Latorre L."/>
            <person name="Miccolupo A."/>
            <person name="Padalino I."/>
            <person name="Santagada G."/>
            <person name="Chiocco D."/>
            <person name="Pesole G."/>
            <person name="Horner D.S."/>
            <person name="Parisi A."/>
        </authorList>
    </citation>
    <scope>NUCLEOTIDE SEQUENCE [LARGE SCALE GENOMIC DNA]</scope>
    <source>
        <strain evidence="5 6">1991</strain>
    </source>
</reference>
<name>A0A0J8GEJ6_9LIST</name>
<comment type="caution">
    <text evidence="5">The sequence shown here is derived from an EMBL/GenBank/DDBJ whole genome shotgun (WGS) entry which is preliminary data.</text>
</comment>
<dbReference type="OrthoDB" id="2702399at2"/>
<organism evidence="5 6">
    <name type="scientific">Listeria fleischmannii 1991</name>
    <dbReference type="NCBI Taxonomy" id="1430899"/>
    <lineage>
        <taxon>Bacteria</taxon>
        <taxon>Bacillati</taxon>
        <taxon>Bacillota</taxon>
        <taxon>Bacilli</taxon>
        <taxon>Bacillales</taxon>
        <taxon>Listeriaceae</taxon>
        <taxon>Listeria</taxon>
    </lineage>
</organism>
<dbReference type="InterPro" id="IPR051024">
    <property type="entry name" value="GlcNAc_Chitin_IntDeg"/>
</dbReference>
<protein>
    <submittedName>
        <fullName evidence="5">Chitin-binding protein/carbohydrate-binding protein</fullName>
    </submittedName>
</protein>
<sequence>MMKNVGKSAVFLGALALTLSVTTVGASAHGYISKPESRAYLAKLGVNQDAGPIQYEPQSVEATGNFPSSGPADGHIAGGGKFNDMDVQTTTRWHKVDVSGGANTIEWTLTANHRTSEWKYFITKKDWNPNEPITRASLEHLTTIDGNNAVPPSKVTQTVNLPTDRSGYYVLLGVWEIADTGNAFYQVVDLNLSNNGTSGVSPLQFVPTSIQF</sequence>